<feature type="compositionally biased region" description="Polar residues" evidence="1">
    <location>
        <begin position="489"/>
        <end position="501"/>
    </location>
</feature>
<dbReference type="GO" id="GO:0003824">
    <property type="term" value="F:catalytic activity"/>
    <property type="evidence" value="ECO:0007669"/>
    <property type="project" value="InterPro"/>
</dbReference>
<dbReference type="InterPro" id="IPR053137">
    <property type="entry name" value="NLR-like"/>
</dbReference>
<dbReference type="Gene3D" id="3.40.50.1580">
    <property type="entry name" value="Nucleoside phosphorylase domain"/>
    <property type="match status" value="1"/>
</dbReference>
<dbReference type="InterPro" id="IPR000845">
    <property type="entry name" value="Nucleoside_phosphorylase_d"/>
</dbReference>
<evidence type="ECO:0000313" key="3">
    <source>
        <dbReference type="EMBL" id="KAF9879246.1"/>
    </source>
</evidence>
<organism evidence="3 4">
    <name type="scientific">Colletotrichum karsti</name>
    <dbReference type="NCBI Taxonomy" id="1095194"/>
    <lineage>
        <taxon>Eukaryota</taxon>
        <taxon>Fungi</taxon>
        <taxon>Dikarya</taxon>
        <taxon>Ascomycota</taxon>
        <taxon>Pezizomycotina</taxon>
        <taxon>Sordariomycetes</taxon>
        <taxon>Hypocreomycetidae</taxon>
        <taxon>Glomerellales</taxon>
        <taxon>Glomerellaceae</taxon>
        <taxon>Colletotrichum</taxon>
        <taxon>Colletotrichum boninense species complex</taxon>
    </lineage>
</organism>
<accession>A0A9P6IEW3</accession>
<dbReference type="AlphaFoldDB" id="A0A9P6IEW3"/>
<reference evidence="3" key="2">
    <citation type="submission" date="2020-11" db="EMBL/GenBank/DDBJ databases">
        <title>Whole genome sequencing of Colletotrichum sp.</title>
        <authorList>
            <person name="Li H."/>
        </authorList>
    </citation>
    <scope>NUCLEOTIDE SEQUENCE</scope>
    <source>
        <strain evidence="3">CkLH20</strain>
    </source>
</reference>
<gene>
    <name evidence="3" type="ORF">CkaCkLH20_03479</name>
</gene>
<dbReference type="GO" id="GO:0009116">
    <property type="term" value="P:nucleoside metabolic process"/>
    <property type="evidence" value="ECO:0007669"/>
    <property type="project" value="InterPro"/>
</dbReference>
<dbReference type="EMBL" id="JAATWM020000008">
    <property type="protein sequence ID" value="KAF9879246.1"/>
    <property type="molecule type" value="Genomic_DNA"/>
</dbReference>
<evidence type="ECO:0000259" key="2">
    <source>
        <dbReference type="Pfam" id="PF01048"/>
    </source>
</evidence>
<feature type="compositionally biased region" description="Low complexity" evidence="1">
    <location>
        <begin position="613"/>
        <end position="623"/>
    </location>
</feature>
<comment type="caution">
    <text evidence="3">The sequence shown here is derived from an EMBL/GenBank/DDBJ whole genome shotgun (WGS) entry which is preliminary data.</text>
</comment>
<proteinExistence type="predicted"/>
<dbReference type="Proteomes" id="UP000781932">
    <property type="component" value="Unassembled WGS sequence"/>
</dbReference>
<dbReference type="SUPFAM" id="SSF53167">
    <property type="entry name" value="Purine and uridine phosphorylases"/>
    <property type="match status" value="1"/>
</dbReference>
<protein>
    <submittedName>
        <fullName evidence="3">G-protein beta wd-40 repeats containing</fullName>
    </submittedName>
</protein>
<feature type="region of interest" description="Disordered" evidence="1">
    <location>
        <begin position="596"/>
        <end position="642"/>
    </location>
</feature>
<feature type="region of interest" description="Disordered" evidence="1">
    <location>
        <begin position="469"/>
        <end position="504"/>
    </location>
</feature>
<dbReference type="GeneID" id="62159272"/>
<keyword evidence="4" id="KW-1185">Reference proteome</keyword>
<dbReference type="RefSeq" id="XP_038748707.1">
    <property type="nucleotide sequence ID" value="XM_038886198.1"/>
</dbReference>
<evidence type="ECO:0000256" key="1">
    <source>
        <dbReference type="SAM" id="MobiDB-lite"/>
    </source>
</evidence>
<evidence type="ECO:0000313" key="4">
    <source>
        <dbReference type="Proteomes" id="UP000781932"/>
    </source>
</evidence>
<name>A0A9P6IEW3_9PEZI</name>
<dbReference type="InterPro" id="IPR035994">
    <property type="entry name" value="Nucleoside_phosphorylase_sf"/>
</dbReference>
<feature type="domain" description="Nucleoside phosphorylase" evidence="2">
    <location>
        <begin position="16"/>
        <end position="306"/>
    </location>
</feature>
<dbReference type="PANTHER" id="PTHR46082:SF11">
    <property type="entry name" value="AAA+ ATPASE DOMAIN-CONTAINING PROTEIN-RELATED"/>
    <property type="match status" value="1"/>
</dbReference>
<dbReference type="OrthoDB" id="20872at2759"/>
<dbReference type="Pfam" id="PF01048">
    <property type="entry name" value="PNP_UDP_1"/>
    <property type="match status" value="1"/>
</dbReference>
<sequence length="642" mass="69704">MSVSTPRVVAKEDYTVGWVCAIPVEMAAARGMLDETHARLPEQDPADHNAYTLGQIQSHNVVIACLPSGMTGTTSAATVAKDMLRTFKSIRFGLMVGIGGGAPSSEHDIRLGDIVVSRPSGTSGGVIQYDRGKALQGEFLRTGSLNAPPKVLLAALANLQADHIVGETRIPEFLSNLANKNARTRKTFNYPDGSDDCLFMADYQHEAETASTCYQCDRSRLVQRAVRDDQDPQVHYGNIASGNQVIKDGMVRKRLQQEHDVLCFEMEAAGLMTGFPCIVIRGISDYADSHKNDAWQGYAAATAAAFAKELLLVISPAQVEKEKSVPQLVSATSFLGGDSDQLDSEQLGNEQLDAKVTNSEGLNKHNSEADKTVILDGDSEQPDTKATHSEAINKQDSEADMTVMLGGDSEQPDTKVMRTCTHTQQQQSPAMESLQLAQMLADLSSLNAAEPNAAAALVTANKAIETVEKSTGITPTPRRPTDELRRVHSSQTGSRPGTGTATPARVDKFGRRIMMSPPVLSRSNSAQGSVPGTPKGVSDVRAQFHHQHHHYPQHHLEVPGGQTRAHQQLPEQGEDDLDRASTLMALYEIRAKLKQQDNSSLMKAREKIADLAQKQQQQQQQQQGGSGKKEPEKITSRFTFPK</sequence>
<dbReference type="PANTHER" id="PTHR46082">
    <property type="entry name" value="ATP/GTP-BINDING PROTEIN-RELATED"/>
    <property type="match status" value="1"/>
</dbReference>
<reference evidence="3" key="1">
    <citation type="submission" date="2020-03" db="EMBL/GenBank/DDBJ databases">
        <authorList>
            <person name="He L."/>
        </authorList>
    </citation>
    <scope>NUCLEOTIDE SEQUENCE</scope>
    <source>
        <strain evidence="3">CkLH20</strain>
    </source>
</reference>